<dbReference type="InterPro" id="IPR029044">
    <property type="entry name" value="Nucleotide-diphossugar_trans"/>
</dbReference>
<dbReference type="RefSeq" id="XP_033518342.1">
    <property type="nucleotide sequence ID" value="XM_033671911.1"/>
</dbReference>
<dbReference type="Gene3D" id="3.90.550.10">
    <property type="entry name" value="Spore Coat Polysaccharide Biosynthesis Protein SpsA, Chain A"/>
    <property type="match status" value="1"/>
</dbReference>
<proteinExistence type="predicted"/>
<dbReference type="GO" id="GO:0016740">
    <property type="term" value="F:transferase activity"/>
    <property type="evidence" value="ECO:0007669"/>
    <property type="project" value="UniProtKB-KW"/>
</dbReference>
<dbReference type="InterPro" id="IPR050587">
    <property type="entry name" value="GNT1/Glycosyltrans_8"/>
</dbReference>
<dbReference type="EMBL" id="ML977521">
    <property type="protein sequence ID" value="KAF2123949.1"/>
    <property type="molecule type" value="Genomic_DNA"/>
</dbReference>
<protein>
    <submittedName>
        <fullName evidence="1">Glycosyltransferase family 8 protein</fullName>
    </submittedName>
</protein>
<keyword evidence="1" id="KW-0808">Transferase</keyword>
<dbReference type="AlphaFoldDB" id="A0A6A5ZWP1"/>
<evidence type="ECO:0000313" key="2">
    <source>
        <dbReference type="Proteomes" id="UP000799771"/>
    </source>
</evidence>
<dbReference type="Proteomes" id="UP000799771">
    <property type="component" value="Unassembled WGS sequence"/>
</dbReference>
<accession>A0A6A5ZWP1</accession>
<reference evidence="1" key="1">
    <citation type="journal article" date="2020" name="Stud. Mycol.">
        <title>101 Dothideomycetes genomes: a test case for predicting lifestyles and emergence of pathogens.</title>
        <authorList>
            <person name="Haridas S."/>
            <person name="Albert R."/>
            <person name="Binder M."/>
            <person name="Bloem J."/>
            <person name="Labutti K."/>
            <person name="Salamov A."/>
            <person name="Andreopoulos B."/>
            <person name="Baker S."/>
            <person name="Barry K."/>
            <person name="Bills G."/>
            <person name="Bluhm B."/>
            <person name="Cannon C."/>
            <person name="Castanera R."/>
            <person name="Culley D."/>
            <person name="Daum C."/>
            <person name="Ezra D."/>
            <person name="Gonzalez J."/>
            <person name="Henrissat B."/>
            <person name="Kuo A."/>
            <person name="Liang C."/>
            <person name="Lipzen A."/>
            <person name="Lutzoni F."/>
            <person name="Magnuson J."/>
            <person name="Mondo S."/>
            <person name="Nolan M."/>
            <person name="Ohm R."/>
            <person name="Pangilinan J."/>
            <person name="Park H.-J."/>
            <person name="Ramirez L."/>
            <person name="Alfaro M."/>
            <person name="Sun H."/>
            <person name="Tritt A."/>
            <person name="Yoshinaga Y."/>
            <person name="Zwiers L.-H."/>
            <person name="Turgeon B."/>
            <person name="Goodwin S."/>
            <person name="Spatafora J."/>
            <person name="Crous P."/>
            <person name="Grigoriev I."/>
        </authorList>
    </citation>
    <scope>NUCLEOTIDE SEQUENCE</scope>
    <source>
        <strain evidence="1">CBS 119687</strain>
    </source>
</reference>
<evidence type="ECO:0000313" key="1">
    <source>
        <dbReference type="EMBL" id="KAF2123949.1"/>
    </source>
</evidence>
<name>A0A6A5ZWP1_9PLEO</name>
<dbReference type="OrthoDB" id="2014201at2759"/>
<sequence length="332" mass="37787">MSGMSLKSIVIALLCIVVLITLPYTSHTALRFSNAALPLHKSNNYAYAAFLAAPSEITHDAPDEDDMYFVNTRMLIYQALYAPATRTVNSYPFVVLVTPDVTQSKRQRLEADGAQVIEAPKLALKHSTRKQWRDVLTKLRLFELTQFDKVLFLDSDMLLVKPMDGIFSDPAVEERANKNDTSLETMPADEAPQPQSYLFAAISGSGSWKHVLPPKGSRSINAGCVVFRPSLDLFNYYVSLAQPELEGRFNGRYPEQGLWAYAHRPEGNMPWGRLDPNWNINWATHRDLEYGIASLHSKFWQLDHDPLLRDYGLSVKWTMEGYWEGRERREIS</sequence>
<organism evidence="1 2">
    <name type="scientific">Dothidotthia symphoricarpi CBS 119687</name>
    <dbReference type="NCBI Taxonomy" id="1392245"/>
    <lineage>
        <taxon>Eukaryota</taxon>
        <taxon>Fungi</taxon>
        <taxon>Dikarya</taxon>
        <taxon>Ascomycota</taxon>
        <taxon>Pezizomycotina</taxon>
        <taxon>Dothideomycetes</taxon>
        <taxon>Pleosporomycetidae</taxon>
        <taxon>Pleosporales</taxon>
        <taxon>Dothidotthiaceae</taxon>
        <taxon>Dothidotthia</taxon>
    </lineage>
</organism>
<dbReference type="GeneID" id="54412343"/>
<gene>
    <name evidence="1" type="ORF">P153DRAFT_401500</name>
</gene>
<keyword evidence="2" id="KW-1185">Reference proteome</keyword>
<dbReference type="SUPFAM" id="SSF53448">
    <property type="entry name" value="Nucleotide-diphospho-sugar transferases"/>
    <property type="match status" value="1"/>
</dbReference>
<dbReference type="PANTHER" id="PTHR11183">
    <property type="entry name" value="GLYCOGENIN SUBFAMILY MEMBER"/>
    <property type="match status" value="1"/>
</dbReference>